<accession>A0ABS4MH42</accession>
<dbReference type="PRINTS" id="PR00081">
    <property type="entry name" value="GDHRDH"/>
</dbReference>
<dbReference type="InterPro" id="IPR020904">
    <property type="entry name" value="Sc_DH/Rdtase_CS"/>
</dbReference>
<proteinExistence type="inferred from homology"/>
<comment type="caution">
    <text evidence="3">The sequence shown here is derived from an EMBL/GenBank/DDBJ whole genome shotgun (WGS) entry which is preliminary data.</text>
</comment>
<gene>
    <name evidence="3" type="ORF">J2Z60_001842</name>
</gene>
<dbReference type="PANTHER" id="PTHR24320:SF274">
    <property type="entry name" value="CHAIN DEHYDROGENASE, PUTATIVE (AFU_ORTHOLOGUE AFUA_4G00440)-RELATED"/>
    <property type="match status" value="1"/>
</dbReference>
<comment type="similarity">
    <text evidence="1">Belongs to the short-chain dehydrogenases/reductases (SDR) family.</text>
</comment>
<protein>
    <submittedName>
        <fullName evidence="3">NAD(P)-dependent dehydrogenase (Short-subunit alcohol dehydrogenase family)</fullName>
    </submittedName>
</protein>
<organism evidence="3 4">
    <name type="scientific">Lactobacillus colini</name>
    <dbReference type="NCBI Taxonomy" id="1819254"/>
    <lineage>
        <taxon>Bacteria</taxon>
        <taxon>Bacillati</taxon>
        <taxon>Bacillota</taxon>
        <taxon>Bacilli</taxon>
        <taxon>Lactobacillales</taxon>
        <taxon>Lactobacillaceae</taxon>
        <taxon>Lactobacillus</taxon>
    </lineage>
</organism>
<evidence type="ECO:0000313" key="3">
    <source>
        <dbReference type="EMBL" id="MBP2058654.1"/>
    </source>
</evidence>
<dbReference type="InterPro" id="IPR002347">
    <property type="entry name" value="SDR_fam"/>
</dbReference>
<dbReference type="EMBL" id="JAGGLU010000012">
    <property type="protein sequence ID" value="MBP2058654.1"/>
    <property type="molecule type" value="Genomic_DNA"/>
</dbReference>
<keyword evidence="2" id="KW-0560">Oxidoreductase</keyword>
<evidence type="ECO:0000256" key="1">
    <source>
        <dbReference type="ARBA" id="ARBA00006484"/>
    </source>
</evidence>
<dbReference type="PROSITE" id="PS00061">
    <property type="entry name" value="ADH_SHORT"/>
    <property type="match status" value="1"/>
</dbReference>
<dbReference type="PANTHER" id="PTHR24320">
    <property type="entry name" value="RETINOL DEHYDROGENASE"/>
    <property type="match status" value="1"/>
</dbReference>
<dbReference type="RefSeq" id="WP_209687383.1">
    <property type="nucleotide sequence ID" value="NZ_JAGGLU010000012.1"/>
</dbReference>
<dbReference type="Proteomes" id="UP001519292">
    <property type="component" value="Unassembled WGS sequence"/>
</dbReference>
<evidence type="ECO:0000313" key="4">
    <source>
        <dbReference type="Proteomes" id="UP001519292"/>
    </source>
</evidence>
<dbReference type="SUPFAM" id="SSF51735">
    <property type="entry name" value="NAD(P)-binding Rossmann-fold domains"/>
    <property type="match status" value="1"/>
</dbReference>
<sequence>MKIFITGSTTGLGFLAGKKLIEDGHDVYLHARNQEKAVKLKQDLPQVKGIAVGDLSRQEDVKSIAKQVNAWGKFNAIIHNAGVYLVSPELTYSVNIEAPYLLTTLIKKPERLIYVSSGMHRGARLDINNLESNLDYSGSKLAVTLLMKKVAREFPNIATNAVDPGWVPTRMGGSSANDDLTAGYMSQVWLAESDDELAHKSGNYYYHRKLERYDNRADDEKLQDELVTKLEELTKVEFG</sequence>
<keyword evidence="4" id="KW-1185">Reference proteome</keyword>
<evidence type="ECO:0000256" key="2">
    <source>
        <dbReference type="ARBA" id="ARBA00023002"/>
    </source>
</evidence>
<dbReference type="Pfam" id="PF00106">
    <property type="entry name" value="adh_short"/>
    <property type="match status" value="1"/>
</dbReference>
<dbReference type="InterPro" id="IPR036291">
    <property type="entry name" value="NAD(P)-bd_dom_sf"/>
</dbReference>
<name>A0ABS4MH42_9LACO</name>
<dbReference type="Gene3D" id="3.40.50.720">
    <property type="entry name" value="NAD(P)-binding Rossmann-like Domain"/>
    <property type="match status" value="1"/>
</dbReference>
<reference evidence="3 4" key="1">
    <citation type="submission" date="2021-03" db="EMBL/GenBank/DDBJ databases">
        <title>Genomic Encyclopedia of Type Strains, Phase IV (KMG-IV): sequencing the most valuable type-strain genomes for metagenomic binning, comparative biology and taxonomic classification.</title>
        <authorList>
            <person name="Goeker M."/>
        </authorList>
    </citation>
    <scope>NUCLEOTIDE SEQUENCE [LARGE SCALE GENOMIC DNA]</scope>
    <source>
        <strain evidence="3 4">DSM 101872</strain>
    </source>
</reference>